<evidence type="ECO:0000313" key="2">
    <source>
        <dbReference type="Proteomes" id="UP000607653"/>
    </source>
</evidence>
<keyword evidence="2" id="KW-1185">Reference proteome</keyword>
<dbReference type="Proteomes" id="UP000607653">
    <property type="component" value="Unassembled WGS sequence"/>
</dbReference>
<organism evidence="1 2">
    <name type="scientific">Nelumbo nucifera</name>
    <name type="common">Sacred lotus</name>
    <dbReference type="NCBI Taxonomy" id="4432"/>
    <lineage>
        <taxon>Eukaryota</taxon>
        <taxon>Viridiplantae</taxon>
        <taxon>Streptophyta</taxon>
        <taxon>Embryophyta</taxon>
        <taxon>Tracheophyta</taxon>
        <taxon>Spermatophyta</taxon>
        <taxon>Magnoliopsida</taxon>
        <taxon>Proteales</taxon>
        <taxon>Nelumbonaceae</taxon>
        <taxon>Nelumbo</taxon>
    </lineage>
</organism>
<reference evidence="1 2" key="1">
    <citation type="journal article" date="2020" name="Mol. Biol. Evol.">
        <title>Distinct Expression and Methylation Patterns for Genes with Different Fates following a Single Whole-Genome Duplication in Flowering Plants.</title>
        <authorList>
            <person name="Shi T."/>
            <person name="Rahmani R.S."/>
            <person name="Gugger P.F."/>
            <person name="Wang M."/>
            <person name="Li H."/>
            <person name="Zhang Y."/>
            <person name="Li Z."/>
            <person name="Wang Q."/>
            <person name="Van de Peer Y."/>
            <person name="Marchal K."/>
            <person name="Chen J."/>
        </authorList>
    </citation>
    <scope>NUCLEOTIDE SEQUENCE [LARGE SCALE GENOMIC DNA]</scope>
    <source>
        <tissue evidence="1">Leaf</tissue>
    </source>
</reference>
<accession>A0A822ZD00</accession>
<proteinExistence type="predicted"/>
<comment type="caution">
    <text evidence="1">The sequence shown here is derived from an EMBL/GenBank/DDBJ whole genome shotgun (WGS) entry which is preliminary data.</text>
</comment>
<gene>
    <name evidence="1" type="ORF">HUJ06_015692</name>
</gene>
<dbReference type="AlphaFoldDB" id="A0A822ZD00"/>
<protein>
    <submittedName>
        <fullName evidence="1">Uncharacterized protein</fullName>
    </submittedName>
</protein>
<sequence length="64" mass="6772">MTYNLELVLGDANDLCVGDFIVRTQAGSTSMNFTMQTNGTGLAQSFLMTFKADSALTKTSASLA</sequence>
<evidence type="ECO:0000313" key="1">
    <source>
        <dbReference type="EMBL" id="DAD41369.1"/>
    </source>
</evidence>
<name>A0A822ZD00_NELNU</name>
<dbReference type="EMBL" id="DUZY01000005">
    <property type="protein sequence ID" value="DAD41369.1"/>
    <property type="molecule type" value="Genomic_DNA"/>
</dbReference>